<dbReference type="SUPFAM" id="SSF54862">
    <property type="entry name" value="4Fe-4S ferredoxins"/>
    <property type="match status" value="1"/>
</dbReference>
<feature type="domain" description="4Fe-4S ferredoxin-type" evidence="4">
    <location>
        <begin position="173"/>
        <end position="203"/>
    </location>
</feature>
<proteinExistence type="predicted"/>
<dbReference type="Gene3D" id="3.30.70.20">
    <property type="match status" value="1"/>
</dbReference>
<name>A0ABZ3IIL5_9FIRM</name>
<dbReference type="Proteomes" id="UP000216752">
    <property type="component" value="Chromosome"/>
</dbReference>
<evidence type="ECO:0000259" key="4">
    <source>
        <dbReference type="PROSITE" id="PS51379"/>
    </source>
</evidence>
<gene>
    <name evidence="5" type="ORF">SPSIL_013120</name>
</gene>
<evidence type="ECO:0000313" key="6">
    <source>
        <dbReference type="Proteomes" id="UP000216752"/>
    </source>
</evidence>
<keyword evidence="6" id="KW-1185">Reference proteome</keyword>
<feature type="domain" description="4Fe-4S ferredoxin-type" evidence="4">
    <location>
        <begin position="209"/>
        <end position="230"/>
    </location>
</feature>
<keyword evidence="3" id="KW-0411">Iron-sulfur</keyword>
<protein>
    <recommendedName>
        <fullName evidence="4">4Fe-4S ferredoxin-type domain-containing protein</fullName>
    </recommendedName>
</protein>
<dbReference type="InterPro" id="IPR017896">
    <property type="entry name" value="4Fe4S_Fe-S-bd"/>
</dbReference>
<evidence type="ECO:0000256" key="1">
    <source>
        <dbReference type="ARBA" id="ARBA00022723"/>
    </source>
</evidence>
<evidence type="ECO:0000313" key="5">
    <source>
        <dbReference type="EMBL" id="XFO65203.1"/>
    </source>
</evidence>
<keyword evidence="2" id="KW-0408">Iron</keyword>
<dbReference type="RefSeq" id="WP_094605539.1">
    <property type="nucleotide sequence ID" value="NZ_CP155573.1"/>
</dbReference>
<evidence type="ECO:0000256" key="3">
    <source>
        <dbReference type="ARBA" id="ARBA00023014"/>
    </source>
</evidence>
<organism evidence="5 6">
    <name type="scientific">Sporomusa silvacetica DSM 10669</name>
    <dbReference type="NCBI Taxonomy" id="1123289"/>
    <lineage>
        <taxon>Bacteria</taxon>
        <taxon>Bacillati</taxon>
        <taxon>Bacillota</taxon>
        <taxon>Negativicutes</taxon>
        <taxon>Selenomonadales</taxon>
        <taxon>Sporomusaceae</taxon>
        <taxon>Sporomusa</taxon>
    </lineage>
</organism>
<dbReference type="SUPFAM" id="SSF52218">
    <property type="entry name" value="Flavoproteins"/>
    <property type="match status" value="1"/>
</dbReference>
<dbReference type="PROSITE" id="PS00198">
    <property type="entry name" value="4FE4S_FER_1"/>
    <property type="match status" value="2"/>
</dbReference>
<accession>A0ABZ3IIL5</accession>
<dbReference type="PROSITE" id="PS51379">
    <property type="entry name" value="4FE4S_FER_2"/>
    <property type="match status" value="2"/>
</dbReference>
<keyword evidence="1" id="KW-0479">Metal-binding</keyword>
<dbReference type="NCBIfam" id="NF038196">
    <property type="entry name" value="ferrodoxin_EFR1"/>
    <property type="match status" value="1"/>
</dbReference>
<dbReference type="InterPro" id="IPR017900">
    <property type="entry name" value="4Fe4S_Fe_S_CS"/>
</dbReference>
<dbReference type="InterPro" id="IPR047964">
    <property type="entry name" value="EFR1-like"/>
</dbReference>
<dbReference type="InterPro" id="IPR029039">
    <property type="entry name" value="Flavoprotein-like_sf"/>
</dbReference>
<evidence type="ECO:0000256" key="2">
    <source>
        <dbReference type="ARBA" id="ARBA00023004"/>
    </source>
</evidence>
<reference evidence="5" key="1">
    <citation type="submission" date="2024-05" db="EMBL/GenBank/DDBJ databases">
        <title>Isolation and characterization of Sporomusa carbonis sp. nov., a carboxydotrophic hydrogenogen in the genus of Sporomusa isolated from a charcoal burning pile.</title>
        <authorList>
            <person name="Boeer T."/>
            <person name="Rosenbaum F."/>
            <person name="Eysell L."/>
            <person name="Mueller V."/>
            <person name="Daniel R."/>
            <person name="Poehlein A."/>
        </authorList>
    </citation>
    <scope>NUCLEOTIDE SEQUENCE [LARGE SCALE GENOMIC DNA]</scope>
    <source>
        <strain evidence="5">DSM 10669</strain>
    </source>
</reference>
<sequence>MITFYFTATGNSLYVAKRIGGELYSIPRMLQEKKGEFEDEEIGFVFPCYGFGLPRIVTDFIQKSKFKAKYFFAIMTYGNKAASGLKHVEEIGSRAGIQFNYTNEILMIDNYLPLFKIEDQLKKESSKQIEKKLDKIVSDIKSRQEKVTRKGFIADIFSKPIHNLSAKFHHDNGDTRFNVQGKCNSCKVCEQVCPVSNIKVGVKPEFLHKCESCYACIHHCPQNAIHLKSERSTTRFINQNVKLKEIIVANNQRNS</sequence>
<dbReference type="EMBL" id="CP155573">
    <property type="protein sequence ID" value="XFO65203.1"/>
    <property type="molecule type" value="Genomic_DNA"/>
</dbReference>